<dbReference type="RefSeq" id="WP_080062700.1">
    <property type="nucleotide sequence ID" value="NZ_MZGX01000001.1"/>
</dbReference>
<dbReference type="Proteomes" id="UP000191554">
    <property type="component" value="Unassembled WGS sequence"/>
</dbReference>
<comment type="caution">
    <text evidence="1">The sequence shown here is derived from an EMBL/GenBank/DDBJ whole genome shotgun (WGS) entry which is preliminary data.</text>
</comment>
<evidence type="ECO:0000313" key="1">
    <source>
        <dbReference type="EMBL" id="OPX46386.1"/>
    </source>
</evidence>
<dbReference type="EMBL" id="MZGX01000001">
    <property type="protein sequence ID" value="OPX46386.1"/>
    <property type="molecule type" value="Genomic_DNA"/>
</dbReference>
<keyword evidence="2" id="KW-1185">Reference proteome</keyword>
<dbReference type="STRING" id="48256.CLHUN_02020"/>
<proteinExistence type="predicted"/>
<accession>A0A1V4SSE5</accession>
<reference evidence="1 2" key="1">
    <citation type="submission" date="2017-03" db="EMBL/GenBank/DDBJ databases">
        <title>Genome sequence of Clostridium hungatei DSM 14427.</title>
        <authorList>
            <person name="Poehlein A."/>
            <person name="Daniel R."/>
        </authorList>
    </citation>
    <scope>NUCLEOTIDE SEQUENCE [LARGE SCALE GENOMIC DNA]</scope>
    <source>
        <strain evidence="1 2">DSM 14427</strain>
    </source>
</reference>
<protein>
    <submittedName>
        <fullName evidence="1">Uncharacterized protein</fullName>
    </submittedName>
</protein>
<gene>
    <name evidence="1" type="ORF">CLHUN_02020</name>
</gene>
<evidence type="ECO:0000313" key="2">
    <source>
        <dbReference type="Proteomes" id="UP000191554"/>
    </source>
</evidence>
<organism evidence="1 2">
    <name type="scientific">Ruminiclostridium hungatei</name>
    <name type="common">Clostridium hungatei</name>
    <dbReference type="NCBI Taxonomy" id="48256"/>
    <lineage>
        <taxon>Bacteria</taxon>
        <taxon>Bacillati</taxon>
        <taxon>Bacillota</taxon>
        <taxon>Clostridia</taxon>
        <taxon>Eubacteriales</taxon>
        <taxon>Oscillospiraceae</taxon>
        <taxon>Ruminiclostridium</taxon>
    </lineage>
</organism>
<name>A0A1V4SSE5_RUMHU</name>
<sequence length="95" mass="10532">MLIGINSNFEIMQINSISDSTLTQVEVDRYMVFGDFSDIRILNYCYKPTGNGYSIYPAIGIIQIELLEKQLQINSLQQQVNDLTVAIAAIIGGAT</sequence>
<dbReference type="AlphaFoldDB" id="A0A1V4SSE5"/>